<feature type="compositionally biased region" description="Polar residues" evidence="1">
    <location>
        <begin position="77"/>
        <end position="95"/>
    </location>
</feature>
<feature type="compositionally biased region" description="Low complexity" evidence="1">
    <location>
        <begin position="96"/>
        <end position="115"/>
    </location>
</feature>
<evidence type="ECO:0008006" key="4">
    <source>
        <dbReference type="Google" id="ProtNLM"/>
    </source>
</evidence>
<feature type="compositionally biased region" description="Low complexity" evidence="1">
    <location>
        <begin position="62"/>
        <end position="73"/>
    </location>
</feature>
<dbReference type="Proteomes" id="UP000045782">
    <property type="component" value="Unassembled WGS sequence"/>
</dbReference>
<sequence>MPAGLRRASALVAIVALGIGGAKIVDGHTPPGSGFSAVATVAADPTGPPAPTGGMTDGGGSQFQPPQMPSSMPDYQGGNNQPPLDQNSGISIYNTGSPGVQQVPGQQGAQQSQQGWDQPAHGTQIPDYQTATPYTQGPGKANPDYQAPQQNSPQQPQQPQQGQQQSQQPQNQQSQTQDGQDQQDQQIQQQCQSAAGTYGLPVDQLMSVMAAGAGAAGSVIGGLIKPGRDVGGGTECNCAPDQAGPQKSDTPDGQQKAPRSDQEINCTQPSNPVAGDDLDDSIPGTGINIGGDPKPGIPGGPKLNGSSNPLNSVVPKGTRPIPTGTALGPHGEHYAFYSQPKLPAPGQVNDNYVTMPSQIVDLAHNNVIIGQSPLAQTSGAYDPASNTMLLAGNTSATPGDPARALYQSDPIKPTDGPNDWIKSVHYVGPLLSGDRESQLIALGPEGKSGFMFVSSSGMGPIEAIIASSVQELTTKTITRVLVPRDVNNVNGLDGPYGPTITSQSIDPATGNGTIGLKVSQYWDPAFKAAHPDVTDLPYDPRVYSASCTVQ</sequence>
<gene>
    <name evidence="2" type="ORF">ERS075579_03500</name>
</gene>
<proteinExistence type="predicted"/>
<feature type="compositionally biased region" description="Polar residues" evidence="1">
    <location>
        <begin position="126"/>
        <end position="135"/>
    </location>
</feature>
<organism evidence="2 3">
    <name type="scientific">Mycobacteroides abscessus</name>
    <dbReference type="NCBI Taxonomy" id="36809"/>
    <lineage>
        <taxon>Bacteria</taxon>
        <taxon>Bacillati</taxon>
        <taxon>Actinomycetota</taxon>
        <taxon>Actinomycetes</taxon>
        <taxon>Mycobacteriales</taxon>
        <taxon>Mycobacteriaceae</taxon>
        <taxon>Mycobacteroides</taxon>
    </lineage>
</organism>
<dbReference type="EMBL" id="CSWP01000007">
    <property type="protein sequence ID" value="CPV62808.1"/>
    <property type="molecule type" value="Genomic_DNA"/>
</dbReference>
<feature type="compositionally biased region" description="Low complexity" evidence="1">
    <location>
        <begin position="146"/>
        <end position="188"/>
    </location>
</feature>
<evidence type="ECO:0000313" key="3">
    <source>
        <dbReference type="Proteomes" id="UP000045782"/>
    </source>
</evidence>
<name>A0A0U0ZRJ0_9MYCO</name>
<feature type="compositionally biased region" description="Low complexity" evidence="1">
    <location>
        <begin position="290"/>
        <end position="305"/>
    </location>
</feature>
<evidence type="ECO:0000313" key="2">
    <source>
        <dbReference type="EMBL" id="CPV62808.1"/>
    </source>
</evidence>
<evidence type="ECO:0000256" key="1">
    <source>
        <dbReference type="SAM" id="MobiDB-lite"/>
    </source>
</evidence>
<reference evidence="2 3" key="1">
    <citation type="submission" date="2015-03" db="EMBL/GenBank/DDBJ databases">
        <authorList>
            <person name="Murphy D."/>
        </authorList>
    </citation>
    <scope>NUCLEOTIDE SEQUENCE [LARGE SCALE GENOMIC DNA]</scope>
    <source>
        <strain evidence="2 3">PAP088</strain>
    </source>
</reference>
<protein>
    <recommendedName>
        <fullName evidence="4">Transcription initiation factor TFIID, subunit TAF12 (Also component of histone acetyltransferase SAGA)</fullName>
    </recommendedName>
</protein>
<accession>A0A0U0ZRJ0</accession>
<feature type="region of interest" description="Disordered" evidence="1">
    <location>
        <begin position="36"/>
        <end position="188"/>
    </location>
</feature>
<dbReference type="AlphaFoldDB" id="A0A0U0ZRJ0"/>
<feature type="region of interest" description="Disordered" evidence="1">
    <location>
        <begin position="235"/>
        <end position="313"/>
    </location>
</feature>